<comment type="caution">
    <text evidence="2">The sequence shown here is derived from an EMBL/GenBank/DDBJ whole genome shotgun (WGS) entry which is preliminary data.</text>
</comment>
<accession>A0A3D8GXG9</accession>
<organism evidence="2 3">
    <name type="scientific">Neobacillus piezotolerans</name>
    <dbReference type="NCBI Taxonomy" id="2259171"/>
    <lineage>
        <taxon>Bacteria</taxon>
        <taxon>Bacillati</taxon>
        <taxon>Bacillota</taxon>
        <taxon>Bacilli</taxon>
        <taxon>Bacillales</taxon>
        <taxon>Bacillaceae</taxon>
        <taxon>Neobacillus</taxon>
    </lineage>
</organism>
<keyword evidence="1" id="KW-0472">Membrane</keyword>
<evidence type="ECO:0000313" key="3">
    <source>
        <dbReference type="Proteomes" id="UP000257144"/>
    </source>
</evidence>
<keyword evidence="3" id="KW-1185">Reference proteome</keyword>
<reference evidence="2 3" key="1">
    <citation type="submission" date="2018-07" db="EMBL/GenBank/DDBJ databases">
        <title>Bacillus sp. YLB-04 draft genome sequence.</title>
        <authorList>
            <person name="Yu L."/>
            <person name="Tang X."/>
        </authorList>
    </citation>
    <scope>NUCLEOTIDE SEQUENCE [LARGE SCALE GENOMIC DNA]</scope>
    <source>
        <strain evidence="2 3">YLB-04</strain>
    </source>
</reference>
<dbReference type="EMBL" id="QNQT01000001">
    <property type="protein sequence ID" value="RDU38901.1"/>
    <property type="molecule type" value="Genomic_DNA"/>
</dbReference>
<proteinExistence type="predicted"/>
<feature type="transmembrane region" description="Helical" evidence="1">
    <location>
        <begin position="7"/>
        <end position="23"/>
    </location>
</feature>
<keyword evidence="1" id="KW-0812">Transmembrane</keyword>
<feature type="transmembrane region" description="Helical" evidence="1">
    <location>
        <begin position="35"/>
        <end position="56"/>
    </location>
</feature>
<feature type="transmembrane region" description="Helical" evidence="1">
    <location>
        <begin position="63"/>
        <end position="82"/>
    </location>
</feature>
<gene>
    <name evidence="2" type="ORF">DRW41_04925</name>
</gene>
<sequence length="89" mass="10022">MQTLIQILGGIITGFFLFYFMGIEQVKPLTYLFDYINSTLFYILTACGIALLFMTVFRKLKAFGLSISATMILLLLILYIALNTGTMGF</sequence>
<name>A0A3D8GXG9_9BACI</name>
<dbReference type="AlphaFoldDB" id="A0A3D8GXG9"/>
<evidence type="ECO:0000313" key="2">
    <source>
        <dbReference type="EMBL" id="RDU38901.1"/>
    </source>
</evidence>
<dbReference type="RefSeq" id="WP_115450815.1">
    <property type="nucleotide sequence ID" value="NZ_QNQT01000001.1"/>
</dbReference>
<keyword evidence="1" id="KW-1133">Transmembrane helix</keyword>
<evidence type="ECO:0000256" key="1">
    <source>
        <dbReference type="SAM" id="Phobius"/>
    </source>
</evidence>
<protein>
    <submittedName>
        <fullName evidence="2">Uncharacterized protein</fullName>
    </submittedName>
</protein>
<dbReference type="Proteomes" id="UP000257144">
    <property type="component" value="Unassembled WGS sequence"/>
</dbReference>